<organism evidence="7 8">
    <name type="scientific">Saccharicrinis carchari</name>
    <dbReference type="NCBI Taxonomy" id="1168039"/>
    <lineage>
        <taxon>Bacteria</taxon>
        <taxon>Pseudomonadati</taxon>
        <taxon>Bacteroidota</taxon>
        <taxon>Bacteroidia</taxon>
        <taxon>Marinilabiliales</taxon>
        <taxon>Marinilabiliaceae</taxon>
        <taxon>Saccharicrinis</taxon>
    </lineage>
</organism>
<accession>A0A521AHZ7</accession>
<evidence type="ECO:0000256" key="1">
    <source>
        <dbReference type="ARBA" id="ARBA00022448"/>
    </source>
</evidence>
<gene>
    <name evidence="7" type="ORF">SAMN06265379_101158</name>
</gene>
<protein>
    <submittedName>
        <fullName evidence="7">Electron transport complex protein RnfG</fullName>
    </submittedName>
</protein>
<dbReference type="NCBIfam" id="TIGR01947">
    <property type="entry name" value="rnfG"/>
    <property type="match status" value="1"/>
</dbReference>
<dbReference type="Proteomes" id="UP000319040">
    <property type="component" value="Unassembled WGS sequence"/>
</dbReference>
<keyword evidence="4" id="KW-0288">FMN</keyword>
<dbReference type="AlphaFoldDB" id="A0A521AHZ7"/>
<keyword evidence="5" id="KW-0249">Electron transport</keyword>
<dbReference type="InterPro" id="IPR010209">
    <property type="entry name" value="Ion_transpt_RnfG/RsxG"/>
</dbReference>
<evidence type="ECO:0000256" key="2">
    <source>
        <dbReference type="ARBA" id="ARBA00022553"/>
    </source>
</evidence>
<dbReference type="PANTHER" id="PTHR36118:SF1">
    <property type="entry name" value="ION-TRANSLOCATING OXIDOREDUCTASE COMPLEX SUBUNIT G"/>
    <property type="match status" value="1"/>
</dbReference>
<evidence type="ECO:0000256" key="3">
    <source>
        <dbReference type="ARBA" id="ARBA00022630"/>
    </source>
</evidence>
<dbReference type="SMART" id="SM00900">
    <property type="entry name" value="FMN_bind"/>
    <property type="match status" value="1"/>
</dbReference>
<dbReference type="GO" id="GO:0009055">
    <property type="term" value="F:electron transfer activity"/>
    <property type="evidence" value="ECO:0007669"/>
    <property type="project" value="InterPro"/>
</dbReference>
<keyword evidence="8" id="KW-1185">Reference proteome</keyword>
<feature type="domain" description="FMN-binding" evidence="6">
    <location>
        <begin position="88"/>
        <end position="179"/>
    </location>
</feature>
<evidence type="ECO:0000313" key="7">
    <source>
        <dbReference type="EMBL" id="SMO34439.1"/>
    </source>
</evidence>
<evidence type="ECO:0000313" key="8">
    <source>
        <dbReference type="Proteomes" id="UP000319040"/>
    </source>
</evidence>
<dbReference type="GO" id="GO:0022900">
    <property type="term" value="P:electron transport chain"/>
    <property type="evidence" value="ECO:0007669"/>
    <property type="project" value="InterPro"/>
</dbReference>
<dbReference type="EMBL" id="FXTB01000001">
    <property type="protein sequence ID" value="SMO34439.1"/>
    <property type="molecule type" value="Genomic_DNA"/>
</dbReference>
<name>A0A521AHZ7_SACCC</name>
<keyword evidence="3" id="KW-0285">Flavoprotein</keyword>
<dbReference type="GO" id="GO:0005886">
    <property type="term" value="C:plasma membrane"/>
    <property type="evidence" value="ECO:0007669"/>
    <property type="project" value="InterPro"/>
</dbReference>
<keyword evidence="1" id="KW-0813">Transport</keyword>
<proteinExistence type="predicted"/>
<evidence type="ECO:0000256" key="5">
    <source>
        <dbReference type="ARBA" id="ARBA00022982"/>
    </source>
</evidence>
<sequence length="198" mass="21322">MVLALLIITSIAGASLGMVYKVTKEPIAMAKLAKQQNAIKEVVPGFDNNPTDDMYQLTSKEGYILQVFPCKKGDELLGVAISSKTDKGFSGEIKIMVGLKPDGTIINYAVLEHKETPGLGTKMDDWFRGDNPSQSIVNRDPANTRMSVSKDGGDIDAITAATISSRAFLDAIMIAYDTYKEKADAQSAVPTLQKGDQS</sequence>
<dbReference type="Pfam" id="PF04205">
    <property type="entry name" value="FMN_bind"/>
    <property type="match status" value="1"/>
</dbReference>
<dbReference type="InterPro" id="IPR007329">
    <property type="entry name" value="FMN-bd"/>
</dbReference>
<dbReference type="PIRSF" id="PIRSF006091">
    <property type="entry name" value="E_trnsport_RnfG"/>
    <property type="match status" value="1"/>
</dbReference>
<reference evidence="7 8" key="1">
    <citation type="submission" date="2017-05" db="EMBL/GenBank/DDBJ databases">
        <authorList>
            <person name="Varghese N."/>
            <person name="Submissions S."/>
        </authorList>
    </citation>
    <scope>NUCLEOTIDE SEQUENCE [LARGE SCALE GENOMIC DNA]</scope>
    <source>
        <strain evidence="7 8">DSM 27040</strain>
    </source>
</reference>
<evidence type="ECO:0000259" key="6">
    <source>
        <dbReference type="SMART" id="SM00900"/>
    </source>
</evidence>
<dbReference type="GO" id="GO:0010181">
    <property type="term" value="F:FMN binding"/>
    <property type="evidence" value="ECO:0007669"/>
    <property type="project" value="InterPro"/>
</dbReference>
<dbReference type="PANTHER" id="PTHR36118">
    <property type="entry name" value="ION-TRANSLOCATING OXIDOREDUCTASE COMPLEX SUBUNIT G"/>
    <property type="match status" value="1"/>
</dbReference>
<keyword evidence="2" id="KW-0597">Phosphoprotein</keyword>
<evidence type="ECO:0000256" key="4">
    <source>
        <dbReference type="ARBA" id="ARBA00022643"/>
    </source>
</evidence>